<feature type="domain" description="FAM50A/XAP5 C-terminal" evidence="2">
    <location>
        <begin position="174"/>
        <end position="356"/>
    </location>
</feature>
<sequence>MSDPGASRFKPQNKTTNERLSTHTVGLVALSDFRKRRAEVIEQQERESREAAYSGTSTPDASIAGTPDNAGSDSGNGTRPLKKKKKKQGKKLLSFDDEEGEDEELAIKPKSKPRKASADETEGSEGEFKSKFKANASVAMVPKAMTKAALRKEAAERDALRREFLAIQESVKATEIALPFVFYDGSNIPGGIVRLKKGDFIWVFLDKSRKVGADLGVGEKANARREWARVGVDDLMLVRGTVIIPHHYDFYFFAMNKTPGPDGEPVFKYNAEPTQKPKPADDAAGPHEPLVTPASKAAAAAAAANALPDINTLEGADEDPTLTKVVDRRWYEKNKHIFPASMWQEFDPEKDYGKEVRKDAGGNTCLEVSYRLSSGVGYVTIGSRIDSGRELIENSFVVRKLSAKEHPACPARACKNPPARPEEHEEDEVPAAEDKDGKLVPDLIPKSLDLFRIPGTCKSLAGHVEAVESAKLCCNESFKGHYFARIDNAREGDARDITGAQAEEDGDGTDEALEAKGNL</sequence>
<gene>
    <name evidence="3" type="ORF">FLONG3_1688</name>
</gene>
<dbReference type="GO" id="GO:0006325">
    <property type="term" value="P:chromatin organization"/>
    <property type="evidence" value="ECO:0007669"/>
    <property type="project" value="TreeGrafter"/>
</dbReference>
<comment type="caution">
    <text evidence="3">The sequence shown here is derived from an EMBL/GenBank/DDBJ whole genome shotgun (WGS) entry which is preliminary data.</text>
</comment>
<dbReference type="InterPro" id="IPR007005">
    <property type="entry name" value="XAP5"/>
</dbReference>
<name>A0A395T5X4_9HYPO</name>
<evidence type="ECO:0000313" key="3">
    <source>
        <dbReference type="EMBL" id="RGP80154.1"/>
    </source>
</evidence>
<accession>A0A395T5X4</accession>
<evidence type="ECO:0000259" key="2">
    <source>
        <dbReference type="Pfam" id="PF04921"/>
    </source>
</evidence>
<feature type="region of interest" description="Disordered" evidence="1">
    <location>
        <begin position="270"/>
        <end position="289"/>
    </location>
</feature>
<feature type="compositionally biased region" description="Acidic residues" evidence="1">
    <location>
        <begin position="95"/>
        <end position="104"/>
    </location>
</feature>
<feature type="region of interest" description="Disordered" evidence="1">
    <location>
        <begin position="496"/>
        <end position="519"/>
    </location>
</feature>
<dbReference type="STRING" id="694270.A0A395T5X4"/>
<feature type="compositionally biased region" description="Basic residues" evidence="1">
    <location>
        <begin position="80"/>
        <end position="90"/>
    </location>
</feature>
<dbReference type="GO" id="GO:0005634">
    <property type="term" value="C:nucleus"/>
    <property type="evidence" value="ECO:0007669"/>
    <property type="project" value="InterPro"/>
</dbReference>
<proteinExistence type="predicted"/>
<feature type="region of interest" description="Disordered" evidence="1">
    <location>
        <begin position="1"/>
        <end position="129"/>
    </location>
</feature>
<dbReference type="PANTHER" id="PTHR12722">
    <property type="entry name" value="XAP-5 PROTEIN-RELATED"/>
    <property type="match status" value="1"/>
</dbReference>
<feature type="region of interest" description="Disordered" evidence="1">
    <location>
        <begin position="412"/>
        <end position="433"/>
    </location>
</feature>
<dbReference type="AlphaFoldDB" id="A0A395T5X4"/>
<evidence type="ECO:0000313" key="4">
    <source>
        <dbReference type="Proteomes" id="UP000266234"/>
    </source>
</evidence>
<dbReference type="Proteomes" id="UP000266234">
    <property type="component" value="Unassembled WGS sequence"/>
</dbReference>
<evidence type="ECO:0000256" key="1">
    <source>
        <dbReference type="SAM" id="MobiDB-lite"/>
    </source>
</evidence>
<keyword evidence="4" id="KW-1185">Reference proteome</keyword>
<reference evidence="3 4" key="1">
    <citation type="journal article" date="2018" name="PLoS Pathog.">
        <title>Evolution of structural diversity of trichothecenes, a family of toxins produced by plant pathogenic and entomopathogenic fungi.</title>
        <authorList>
            <person name="Proctor R.H."/>
            <person name="McCormick S.P."/>
            <person name="Kim H.S."/>
            <person name="Cardoza R.E."/>
            <person name="Stanley A.M."/>
            <person name="Lindo L."/>
            <person name="Kelly A."/>
            <person name="Brown D.W."/>
            <person name="Lee T."/>
            <person name="Vaughan M.M."/>
            <person name="Alexander N.J."/>
            <person name="Busman M."/>
            <person name="Gutierrez S."/>
        </authorList>
    </citation>
    <scope>NUCLEOTIDE SEQUENCE [LARGE SCALE GENOMIC DNA]</scope>
    <source>
        <strain evidence="3 4">NRRL 20695</strain>
    </source>
</reference>
<protein>
    <recommendedName>
        <fullName evidence="2">FAM50A/XAP5 C-terminal domain-containing protein</fullName>
    </recommendedName>
</protein>
<feature type="compositionally biased region" description="Acidic residues" evidence="1">
    <location>
        <begin position="502"/>
        <end position="512"/>
    </location>
</feature>
<dbReference type="EMBL" id="PXOG01000035">
    <property type="protein sequence ID" value="RGP80154.1"/>
    <property type="molecule type" value="Genomic_DNA"/>
</dbReference>
<organism evidence="3 4">
    <name type="scientific">Fusarium longipes</name>
    <dbReference type="NCBI Taxonomy" id="694270"/>
    <lineage>
        <taxon>Eukaryota</taxon>
        <taxon>Fungi</taxon>
        <taxon>Dikarya</taxon>
        <taxon>Ascomycota</taxon>
        <taxon>Pezizomycotina</taxon>
        <taxon>Sordariomycetes</taxon>
        <taxon>Hypocreomycetidae</taxon>
        <taxon>Hypocreales</taxon>
        <taxon>Nectriaceae</taxon>
        <taxon>Fusarium</taxon>
    </lineage>
</organism>
<feature type="compositionally biased region" description="Basic and acidic residues" evidence="1">
    <location>
        <begin position="38"/>
        <end position="50"/>
    </location>
</feature>
<dbReference type="OrthoDB" id="1562195at2759"/>
<dbReference type="PANTHER" id="PTHR12722:SF0">
    <property type="entry name" value="PROTEIN FAM50A"/>
    <property type="match status" value="1"/>
</dbReference>
<dbReference type="Pfam" id="PF04921">
    <property type="entry name" value="XAP5"/>
    <property type="match status" value="1"/>
</dbReference>
<dbReference type="InterPro" id="IPR048337">
    <property type="entry name" value="FAM50A/XAP5_C"/>
</dbReference>